<dbReference type="SMART" id="SM00256">
    <property type="entry name" value="FBOX"/>
    <property type="match status" value="1"/>
</dbReference>
<evidence type="ECO:0000313" key="4">
    <source>
        <dbReference type="Proteomes" id="UP000541558"/>
    </source>
</evidence>
<accession>A0A8H5EVF6</accession>
<feature type="compositionally biased region" description="Acidic residues" evidence="1">
    <location>
        <begin position="538"/>
        <end position="589"/>
    </location>
</feature>
<dbReference type="InterPro" id="IPR001810">
    <property type="entry name" value="F-box_dom"/>
</dbReference>
<proteinExistence type="predicted"/>
<sequence length="687" mass="76346">MSPMATLTGLPVELLSLILQELELEDLLNSRAVCKSIYVAGQSRQVWSSFVRANIGITLPHPFFLPKPIQECSHAELESSIRRWEADWALTIPLQMNRLPVMKEGPTRDPLLCTSICIVPGGQFLLAGLADGSVWTFDLSGGFVSTSNVRARLLVPPPATLFETAGEVQVRLAMDYISDEALGETARETYHLSQFNLATIACPTEDESSSSHVNVWRIHLCPIATADGIFAGHEIRLGDHLCSYMESTTDCLSGLSLYGNIIAYSMQSPPTNCTVIVNWHDADAKKEDDELLRWYIPNSHNQAIHLLPGDRIFVEHTWAVAIYNWRVCCPTSTLPPSRQSLLSIPRPWSRGLSSDVSGLGICPLIMKDTIRLVVPTFQALYFLTIPIDDHDLKAVQFEEILVTRFRAHPGAQSFGNRRAVGIDRTLDGIYIFTAQYRFKDGIPKKGYRPTCQRHPYPFDGLRGNFPGYLLFDQFSNRIIQIDQYTSSVITLSSHASHSIHPKETTETDTTILRPEATAETERGETGHVEGAAIAGHEGEEDEDEDEDETSEEDEDEDVTSEEETDDDEDETSEEGEDETGEVDEDETVVVEENKPGEREDGEEGMSDDDDDDGPGGVEENTDGEFRDEDEDEANEGQELDDEGEVSSGGESNGGAKEDREEEEEGEEDVKENHSEERGREVSELPSI</sequence>
<dbReference type="Pfam" id="PF12937">
    <property type="entry name" value="F-box-like"/>
    <property type="match status" value="1"/>
</dbReference>
<dbReference type="EMBL" id="JAACJK010000224">
    <property type="protein sequence ID" value="KAF5313483.1"/>
    <property type="molecule type" value="Genomic_DNA"/>
</dbReference>
<dbReference type="SUPFAM" id="SSF81383">
    <property type="entry name" value="F-box domain"/>
    <property type="match status" value="1"/>
</dbReference>
<name>A0A8H5EVF6_9AGAR</name>
<keyword evidence="4" id="KW-1185">Reference proteome</keyword>
<feature type="region of interest" description="Disordered" evidence="1">
    <location>
        <begin position="493"/>
        <end position="687"/>
    </location>
</feature>
<feature type="compositionally biased region" description="Basic and acidic residues" evidence="1">
    <location>
        <begin position="670"/>
        <end position="687"/>
    </location>
</feature>
<evidence type="ECO:0000313" key="3">
    <source>
        <dbReference type="EMBL" id="KAF5313483.1"/>
    </source>
</evidence>
<reference evidence="3 4" key="1">
    <citation type="journal article" date="2020" name="ISME J.">
        <title>Uncovering the hidden diversity of litter-decomposition mechanisms in mushroom-forming fungi.</title>
        <authorList>
            <person name="Floudas D."/>
            <person name="Bentzer J."/>
            <person name="Ahren D."/>
            <person name="Johansson T."/>
            <person name="Persson P."/>
            <person name="Tunlid A."/>
        </authorList>
    </citation>
    <scope>NUCLEOTIDE SEQUENCE [LARGE SCALE GENOMIC DNA]</scope>
    <source>
        <strain evidence="3 4">CBS 175.51</strain>
    </source>
</reference>
<protein>
    <recommendedName>
        <fullName evidence="2">F-box domain-containing protein</fullName>
    </recommendedName>
</protein>
<dbReference type="InterPro" id="IPR036047">
    <property type="entry name" value="F-box-like_dom_sf"/>
</dbReference>
<feature type="compositionally biased region" description="Acidic residues" evidence="1">
    <location>
        <begin position="659"/>
        <end position="669"/>
    </location>
</feature>
<comment type="caution">
    <text evidence="3">The sequence shown here is derived from an EMBL/GenBank/DDBJ whole genome shotgun (WGS) entry which is preliminary data.</text>
</comment>
<dbReference type="AlphaFoldDB" id="A0A8H5EVF6"/>
<dbReference type="Proteomes" id="UP000541558">
    <property type="component" value="Unassembled WGS sequence"/>
</dbReference>
<evidence type="ECO:0000256" key="1">
    <source>
        <dbReference type="SAM" id="MobiDB-lite"/>
    </source>
</evidence>
<feature type="compositionally biased region" description="Acidic residues" evidence="1">
    <location>
        <begin position="599"/>
        <end position="644"/>
    </location>
</feature>
<dbReference type="PROSITE" id="PS50181">
    <property type="entry name" value="FBOX"/>
    <property type="match status" value="1"/>
</dbReference>
<feature type="domain" description="F-box" evidence="2">
    <location>
        <begin position="4"/>
        <end position="50"/>
    </location>
</feature>
<organism evidence="3 4">
    <name type="scientific">Ephemerocybe angulata</name>
    <dbReference type="NCBI Taxonomy" id="980116"/>
    <lineage>
        <taxon>Eukaryota</taxon>
        <taxon>Fungi</taxon>
        <taxon>Dikarya</taxon>
        <taxon>Basidiomycota</taxon>
        <taxon>Agaricomycotina</taxon>
        <taxon>Agaricomycetes</taxon>
        <taxon>Agaricomycetidae</taxon>
        <taxon>Agaricales</taxon>
        <taxon>Agaricineae</taxon>
        <taxon>Psathyrellaceae</taxon>
        <taxon>Ephemerocybe</taxon>
    </lineage>
</organism>
<dbReference type="Gene3D" id="1.20.1280.50">
    <property type="match status" value="1"/>
</dbReference>
<evidence type="ECO:0000259" key="2">
    <source>
        <dbReference type="PROSITE" id="PS50181"/>
    </source>
</evidence>
<gene>
    <name evidence="3" type="ORF">D9611_008584</name>
</gene>
<dbReference type="OrthoDB" id="3068592at2759"/>